<dbReference type="Gene3D" id="3.30.70.270">
    <property type="match status" value="2"/>
</dbReference>
<dbReference type="GO" id="GO:0004519">
    <property type="term" value="F:endonuclease activity"/>
    <property type="evidence" value="ECO:0007669"/>
    <property type="project" value="UniProtKB-KW"/>
</dbReference>
<dbReference type="GO" id="GO:0046872">
    <property type="term" value="F:metal ion binding"/>
    <property type="evidence" value="ECO:0007669"/>
    <property type="project" value="UniProtKB-KW"/>
</dbReference>
<keyword evidence="6" id="KW-0479">Metal-binding</keyword>
<dbReference type="FunFam" id="3.10.20.370:FF:000001">
    <property type="entry name" value="Retrovirus-related Pol polyprotein from transposon 17.6-like protein"/>
    <property type="match status" value="1"/>
</dbReference>
<dbReference type="InterPro" id="IPR041588">
    <property type="entry name" value="Integrase_H2C2"/>
</dbReference>
<evidence type="ECO:0000259" key="20">
    <source>
        <dbReference type="PROSITE" id="PS50878"/>
    </source>
</evidence>
<dbReference type="InterPro" id="IPR000953">
    <property type="entry name" value="Chromo/chromo_shadow_dom"/>
</dbReference>
<keyword evidence="2" id="KW-0645">Protease</keyword>
<dbReference type="GO" id="GO:0003723">
    <property type="term" value="F:RNA binding"/>
    <property type="evidence" value="ECO:0007669"/>
    <property type="project" value="UniProtKB-KW"/>
</dbReference>
<evidence type="ECO:0000256" key="15">
    <source>
        <dbReference type="ARBA" id="ARBA00023125"/>
    </source>
</evidence>
<dbReference type="Gene3D" id="3.30.420.10">
    <property type="entry name" value="Ribonuclease H-like superfamily/Ribonuclease H"/>
    <property type="match status" value="1"/>
</dbReference>
<feature type="domain" description="Chromo" evidence="19">
    <location>
        <begin position="1031"/>
        <end position="1090"/>
    </location>
</feature>
<dbReference type="SUPFAM" id="SSF56672">
    <property type="entry name" value="DNA/RNA polymerases"/>
    <property type="match status" value="1"/>
</dbReference>
<dbReference type="GO" id="GO:0015074">
    <property type="term" value="P:DNA integration"/>
    <property type="evidence" value="ECO:0007669"/>
    <property type="project" value="UniProtKB-KW"/>
</dbReference>
<dbReference type="PANTHER" id="PTHR37984">
    <property type="entry name" value="PROTEIN CBG26694"/>
    <property type="match status" value="1"/>
</dbReference>
<evidence type="ECO:0000256" key="10">
    <source>
        <dbReference type="ARBA" id="ARBA00022842"/>
    </source>
</evidence>
<dbReference type="Pfam" id="PF24626">
    <property type="entry name" value="SH3_Tf2-1"/>
    <property type="match status" value="1"/>
</dbReference>
<accession>A0A8H8NNE3</accession>
<evidence type="ECO:0000256" key="12">
    <source>
        <dbReference type="ARBA" id="ARBA00022908"/>
    </source>
</evidence>
<evidence type="ECO:0000259" key="21">
    <source>
        <dbReference type="PROSITE" id="PS50994"/>
    </source>
</evidence>
<gene>
    <name evidence="22" type="ORF">RhiXN_03709</name>
</gene>
<keyword evidence="5" id="KW-0540">Nuclease</keyword>
<dbReference type="InterPro" id="IPR000477">
    <property type="entry name" value="RT_dom"/>
</dbReference>
<dbReference type="InterPro" id="IPR016197">
    <property type="entry name" value="Chromo-like_dom_sf"/>
</dbReference>
<dbReference type="PROSITE" id="PS50013">
    <property type="entry name" value="CHROMO_2"/>
    <property type="match status" value="1"/>
</dbReference>
<dbReference type="GO" id="GO:0006508">
    <property type="term" value="P:proteolysis"/>
    <property type="evidence" value="ECO:0007669"/>
    <property type="project" value="UniProtKB-KW"/>
</dbReference>
<dbReference type="Pfam" id="PF17921">
    <property type="entry name" value="Integrase_H2C2"/>
    <property type="match status" value="1"/>
</dbReference>
<keyword evidence="14" id="KW-0239">DNA-directed DNA polymerase</keyword>
<dbReference type="PROSITE" id="PS50994">
    <property type="entry name" value="INTEGRASE"/>
    <property type="match status" value="1"/>
</dbReference>
<evidence type="ECO:0000256" key="6">
    <source>
        <dbReference type="ARBA" id="ARBA00022723"/>
    </source>
</evidence>
<dbReference type="GO" id="GO:0003677">
    <property type="term" value="F:DNA binding"/>
    <property type="evidence" value="ECO:0007669"/>
    <property type="project" value="UniProtKB-KW"/>
</dbReference>
<organism evidence="22 23">
    <name type="scientific">Rhizoctonia solani</name>
    <dbReference type="NCBI Taxonomy" id="456999"/>
    <lineage>
        <taxon>Eukaryota</taxon>
        <taxon>Fungi</taxon>
        <taxon>Dikarya</taxon>
        <taxon>Basidiomycota</taxon>
        <taxon>Agaricomycotina</taxon>
        <taxon>Agaricomycetes</taxon>
        <taxon>Cantharellales</taxon>
        <taxon>Ceratobasidiaceae</taxon>
        <taxon>Rhizoctonia</taxon>
    </lineage>
</organism>
<keyword evidence="12" id="KW-0229">DNA integration</keyword>
<dbReference type="SUPFAM" id="SSF54160">
    <property type="entry name" value="Chromo domain-like"/>
    <property type="match status" value="1"/>
</dbReference>
<dbReference type="Gene3D" id="3.10.10.10">
    <property type="entry name" value="HIV Type 1 Reverse Transcriptase, subunit A, domain 1"/>
    <property type="match status" value="1"/>
</dbReference>
<evidence type="ECO:0000256" key="5">
    <source>
        <dbReference type="ARBA" id="ARBA00022722"/>
    </source>
</evidence>
<evidence type="ECO:0000256" key="14">
    <source>
        <dbReference type="ARBA" id="ARBA00022932"/>
    </source>
</evidence>
<dbReference type="CDD" id="cd00303">
    <property type="entry name" value="retropepsin_like"/>
    <property type="match status" value="1"/>
</dbReference>
<evidence type="ECO:0000256" key="11">
    <source>
        <dbReference type="ARBA" id="ARBA00022884"/>
    </source>
</evidence>
<dbReference type="Proteomes" id="UP000650533">
    <property type="component" value="Chromosome 1"/>
</dbReference>
<dbReference type="SUPFAM" id="SSF50630">
    <property type="entry name" value="Acid proteases"/>
    <property type="match status" value="1"/>
</dbReference>
<reference evidence="22" key="1">
    <citation type="submission" date="2020-05" db="EMBL/GenBank/DDBJ databases">
        <title>Evolutionary and genomic comparisons of hybrid uninucleate and nonhybrid Rhizoctonia fungi.</title>
        <authorList>
            <person name="Li C."/>
            <person name="Chen X."/>
        </authorList>
    </citation>
    <scope>NUCLEOTIDE SEQUENCE</scope>
    <source>
        <strain evidence="22">AG-1 IA</strain>
    </source>
</reference>
<feature type="domain" description="Integrase catalytic" evidence="21">
    <location>
        <begin position="729"/>
        <end position="891"/>
    </location>
</feature>
<evidence type="ECO:0000256" key="17">
    <source>
        <dbReference type="ARBA" id="ARBA00023242"/>
    </source>
</evidence>
<name>A0A8H8NNE3_9AGAM</name>
<evidence type="ECO:0000313" key="22">
    <source>
        <dbReference type="EMBL" id="QRW15708.1"/>
    </source>
</evidence>
<dbReference type="Gene3D" id="1.10.340.70">
    <property type="match status" value="1"/>
</dbReference>
<dbReference type="GeneID" id="67025989"/>
<keyword evidence="16" id="KW-0233">DNA recombination</keyword>
<keyword evidence="10" id="KW-0460">Magnesium</keyword>
<dbReference type="PROSITE" id="PS50878">
    <property type="entry name" value="RT_POL"/>
    <property type="match status" value="1"/>
</dbReference>
<dbReference type="Gene3D" id="2.40.70.10">
    <property type="entry name" value="Acid Proteases"/>
    <property type="match status" value="1"/>
</dbReference>
<protein>
    <submittedName>
        <fullName evidence="22">Retrotransposable element Tf2 protein</fullName>
    </submittedName>
</protein>
<dbReference type="Pfam" id="PF00385">
    <property type="entry name" value="Chromo"/>
    <property type="match status" value="1"/>
</dbReference>
<dbReference type="KEGG" id="rsx:RhiXN_03709"/>
<dbReference type="InterPro" id="IPR056924">
    <property type="entry name" value="SH3_Tf2-1"/>
</dbReference>
<dbReference type="Gene3D" id="2.40.50.40">
    <property type="match status" value="1"/>
</dbReference>
<dbReference type="InterPro" id="IPR043502">
    <property type="entry name" value="DNA/RNA_pol_sf"/>
</dbReference>
<dbReference type="InterPro" id="IPR023780">
    <property type="entry name" value="Chromo_domain"/>
</dbReference>
<dbReference type="GO" id="GO:0006310">
    <property type="term" value="P:DNA recombination"/>
    <property type="evidence" value="ECO:0007669"/>
    <property type="project" value="UniProtKB-KW"/>
</dbReference>
<keyword evidence="9" id="KW-0378">Hydrolase</keyword>
<dbReference type="InterPro" id="IPR050951">
    <property type="entry name" value="Retrovirus_Pol_polyprotein"/>
</dbReference>
<keyword evidence="13" id="KW-0695">RNA-directed DNA polymerase</keyword>
<keyword evidence="8" id="KW-0255">Endonuclease</keyword>
<evidence type="ECO:0000256" key="7">
    <source>
        <dbReference type="ARBA" id="ARBA00022750"/>
    </source>
</evidence>
<dbReference type="EMBL" id="CP059658">
    <property type="protein sequence ID" value="QRW15708.1"/>
    <property type="molecule type" value="Genomic_DNA"/>
</dbReference>
<dbReference type="GO" id="GO:0006338">
    <property type="term" value="P:chromatin remodeling"/>
    <property type="evidence" value="ECO:0007669"/>
    <property type="project" value="UniProtKB-ARBA"/>
</dbReference>
<dbReference type="InterPro" id="IPR021109">
    <property type="entry name" value="Peptidase_aspartic_dom_sf"/>
</dbReference>
<dbReference type="InterPro" id="IPR036397">
    <property type="entry name" value="RNaseH_sf"/>
</dbReference>
<dbReference type="SUPFAM" id="SSF53098">
    <property type="entry name" value="Ribonuclease H-like"/>
    <property type="match status" value="1"/>
</dbReference>
<evidence type="ECO:0000256" key="2">
    <source>
        <dbReference type="ARBA" id="ARBA00022670"/>
    </source>
</evidence>
<dbReference type="SMART" id="SM00298">
    <property type="entry name" value="CHROMO"/>
    <property type="match status" value="1"/>
</dbReference>
<dbReference type="InterPro" id="IPR023779">
    <property type="entry name" value="Chromodomain_CS"/>
</dbReference>
<dbReference type="GO" id="GO:0003964">
    <property type="term" value="F:RNA-directed DNA polymerase activity"/>
    <property type="evidence" value="ECO:0007669"/>
    <property type="project" value="UniProtKB-KW"/>
</dbReference>
<dbReference type="CDD" id="cd01647">
    <property type="entry name" value="RT_LTR"/>
    <property type="match status" value="1"/>
</dbReference>
<dbReference type="Pfam" id="PF00078">
    <property type="entry name" value="RVT_1"/>
    <property type="match status" value="1"/>
</dbReference>
<dbReference type="Pfam" id="PF17919">
    <property type="entry name" value="RT_RNaseH_2"/>
    <property type="match status" value="1"/>
</dbReference>
<sequence>MSIEPLFCAALQTNKSPLLTIDIEGITDTQTALIDSGSSANFIDPQFACSHNIPLIELDSPCSVIGINGKQVNNPIRFKAWLVFSSQNRQFSAIFYALPLGNRNLILGAPWLKLANPDIDWTTMKVSLRLATEAQAGSINPEPQNLPVEFQELQKVFSEEFFTTLPEHCPYDIAIDLEEDKQPPYGPIYSMTPAEREALKEHIDSELAAGKIVPTTSPAGALVMFVKRADGRLCLVVDYCWLNAITIKDRYALPRQDKLIEKLHHAKIFTKLDLRNGYHNIRIKEGDEWKAAFCTGLGHFAPTAMQFGLSNAPAVFMRFMNDIFCDLLDISVVVYLDDILIFSNSREELVEHVKEVLSCLLKHNLFCNLAKCYFFVTEVTYIGLVITPDGISVQKDKVQAIMDWPEPQNVKQVQSFLGFANFYCCFVPNFSCLAHPLNNLNQKEQPWIWLEEQKAAFDAIKAEMCKEPVLAHPDESKSYTLETDASGAAMGAVLSQRKEDGCLHPVAFMSASFSPAEQNYDTHDKELLAIICAFEHWRIFLEGTEQPITVFTDHKNLEYWKSARTFNRRHMCWHLMLASYNFVIAYRPGKQSQQPDALSRQLDHMDLEPSPQEATQEDPSLDTILLAVSDPKSMPHSIAQKFKDYTIQEGLLLYQGRVLVPDEPEIKQQLLSHFHDSPASGHQGRAQTPELISCHYYWPAMKFQVNCYVESCEICQRSKGHAHNYALNLLSVPAGLWEDISYDFIVKFPKCKGYDSILVVVDCFSKMMHLIPCKETATAEDVAQVFLEHVWKLHGTPKRTVSDRGTTFNSKFLKALYKSLQITPSFSTAYHPQSDGQTEIKNHWLEAYLCPFINHRQSDWVDWLPLAEFTHNNARSKASGKLPFEIVYGCSPVISLLLEPTGLPIADNRAKQLAETIQEVQASIKWAQECYKQADTGKPPPEFQPGDKVWLLASNITLQHPNKKLNHKQYGPFPVIERVGSHAYCLALPETLKIHDVFHVSLLSAFKQDTDFNCTFTPPPPVITAEGEEEHEVDKFVDWAAEDGIWKYRVRWKGYVPHEDTWEPAKDLQHCKDKLRNFFANYLDAPATNNPIPANVCKVKRGKMLSLPKLALLSSSCTPHYPSMPIFSSINALAYNPCLNINCYIMNGPEEMRVHLDSSANIIHALMSASSCNKVRFFKRNVYKHPKWGFLYWLDPRGEEGPDTLYGKQVYHWWHFIASHPGAFRDLAQWHCHGFATPPPTVSTPPSVRELTQAMQNLILLYPADPPAYTSRPAMPVTPPACPDTPRPTEAHAPAPLPFPLFSSTPDTCWTPGYLSPVGETQWEPQSYLGWSNEEIRSNEELFRFEELLAIDCSEWM</sequence>
<keyword evidence="18" id="KW-0511">Multifunctional enzyme</keyword>
<keyword evidence="11" id="KW-0694">RNA-binding</keyword>
<evidence type="ECO:0000256" key="3">
    <source>
        <dbReference type="ARBA" id="ARBA00022679"/>
    </source>
</evidence>
<dbReference type="GO" id="GO:0005634">
    <property type="term" value="C:nucleus"/>
    <property type="evidence" value="ECO:0007669"/>
    <property type="project" value="UniProtKB-SubCell"/>
</dbReference>
<dbReference type="InterPro" id="IPR043128">
    <property type="entry name" value="Rev_trsase/Diguanyl_cyclase"/>
</dbReference>
<keyword evidence="17" id="KW-0539">Nucleus</keyword>
<dbReference type="InterPro" id="IPR041577">
    <property type="entry name" value="RT_RNaseH_2"/>
</dbReference>
<evidence type="ECO:0000256" key="9">
    <source>
        <dbReference type="ARBA" id="ARBA00022801"/>
    </source>
</evidence>
<keyword evidence="4" id="KW-0548">Nucleotidyltransferase</keyword>
<feature type="domain" description="Reverse transcriptase" evidence="20">
    <location>
        <begin position="206"/>
        <end position="386"/>
    </location>
</feature>
<keyword evidence="3" id="KW-0808">Transferase</keyword>
<evidence type="ECO:0000256" key="13">
    <source>
        <dbReference type="ARBA" id="ARBA00022918"/>
    </source>
</evidence>
<keyword evidence="7" id="KW-0064">Aspartyl protease</keyword>
<proteinExistence type="predicted"/>
<evidence type="ECO:0000256" key="1">
    <source>
        <dbReference type="ARBA" id="ARBA00004123"/>
    </source>
</evidence>
<dbReference type="Pfam" id="PF00665">
    <property type="entry name" value="rve"/>
    <property type="match status" value="1"/>
</dbReference>
<evidence type="ECO:0000256" key="4">
    <source>
        <dbReference type="ARBA" id="ARBA00022695"/>
    </source>
</evidence>
<keyword evidence="15" id="KW-0238">DNA-binding</keyword>
<evidence type="ECO:0000259" key="19">
    <source>
        <dbReference type="PROSITE" id="PS50013"/>
    </source>
</evidence>
<dbReference type="PANTHER" id="PTHR37984:SF5">
    <property type="entry name" value="PROTEIN NYNRIN-LIKE"/>
    <property type="match status" value="1"/>
</dbReference>
<dbReference type="FunFam" id="3.30.70.270:FF:000026">
    <property type="entry name" value="Transposon Ty3-G Gag-Pol polyprotein"/>
    <property type="match status" value="1"/>
</dbReference>
<evidence type="ECO:0000256" key="18">
    <source>
        <dbReference type="ARBA" id="ARBA00023268"/>
    </source>
</evidence>
<dbReference type="InterPro" id="IPR001584">
    <property type="entry name" value="Integrase_cat-core"/>
</dbReference>
<dbReference type="GO" id="GO:0004190">
    <property type="term" value="F:aspartic-type endopeptidase activity"/>
    <property type="evidence" value="ECO:0007669"/>
    <property type="project" value="UniProtKB-KW"/>
</dbReference>
<evidence type="ECO:0000256" key="8">
    <source>
        <dbReference type="ARBA" id="ARBA00022759"/>
    </source>
</evidence>
<comment type="subcellular location">
    <subcellularLocation>
        <location evidence="1">Nucleus</location>
    </subcellularLocation>
</comment>
<evidence type="ECO:0000313" key="23">
    <source>
        <dbReference type="Proteomes" id="UP000650533"/>
    </source>
</evidence>
<dbReference type="InterPro" id="IPR012337">
    <property type="entry name" value="RNaseH-like_sf"/>
</dbReference>
<dbReference type="PROSITE" id="PS00598">
    <property type="entry name" value="CHROMO_1"/>
    <property type="match status" value="1"/>
</dbReference>
<dbReference type="RefSeq" id="XP_043175945.1">
    <property type="nucleotide sequence ID" value="XM_043323526.1"/>
</dbReference>
<dbReference type="CDD" id="cd09274">
    <property type="entry name" value="RNase_HI_RT_Ty3"/>
    <property type="match status" value="1"/>
</dbReference>
<evidence type="ECO:0000256" key="16">
    <source>
        <dbReference type="ARBA" id="ARBA00023172"/>
    </source>
</evidence>
<dbReference type="GO" id="GO:0003887">
    <property type="term" value="F:DNA-directed DNA polymerase activity"/>
    <property type="evidence" value="ECO:0007669"/>
    <property type="project" value="UniProtKB-KW"/>
</dbReference>